<dbReference type="EMBL" id="BMQC01000007">
    <property type="protein sequence ID" value="GGK29670.1"/>
    <property type="molecule type" value="Genomic_DNA"/>
</dbReference>
<reference evidence="1" key="1">
    <citation type="journal article" date="2014" name="Int. J. Syst. Evol. Microbiol.">
        <title>Complete genome sequence of Corynebacterium casei LMG S-19264T (=DSM 44701T), isolated from a smear-ripened cheese.</title>
        <authorList>
            <consortium name="US DOE Joint Genome Institute (JGI-PGF)"/>
            <person name="Walter F."/>
            <person name="Albersmeier A."/>
            <person name="Kalinowski J."/>
            <person name="Ruckert C."/>
        </authorList>
    </citation>
    <scope>NUCLEOTIDE SEQUENCE</scope>
    <source>
        <strain evidence="1">JCM 3091</strain>
    </source>
</reference>
<proteinExistence type="predicted"/>
<sequence>MTEGGPRAPRRSRRAVLAAAVAAWALLLGWLGYRSAREDPPTAREQRTAEAAAPVVDGAAAEIARAAARLAATVAPAADRREPCEITPLRPGDEVSRTLVVTSPAADGPALLRALAAELPGAYGVTVYSRDGVARRFTADAGEFVAVRADAGPRALSVTIATGCRPRAGR</sequence>
<evidence type="ECO:0000313" key="2">
    <source>
        <dbReference type="Proteomes" id="UP000662200"/>
    </source>
</evidence>
<dbReference type="Proteomes" id="UP000662200">
    <property type="component" value="Unassembled WGS sequence"/>
</dbReference>
<gene>
    <name evidence="1" type="ORF">GCM10010124_22980</name>
</gene>
<keyword evidence="2" id="KW-1185">Reference proteome</keyword>
<protein>
    <submittedName>
        <fullName evidence="1">Uncharacterized protein</fullName>
    </submittedName>
</protein>
<organism evidence="1 2">
    <name type="scientific">Pilimelia terevasa</name>
    <dbReference type="NCBI Taxonomy" id="53372"/>
    <lineage>
        <taxon>Bacteria</taxon>
        <taxon>Bacillati</taxon>
        <taxon>Actinomycetota</taxon>
        <taxon>Actinomycetes</taxon>
        <taxon>Micromonosporales</taxon>
        <taxon>Micromonosporaceae</taxon>
        <taxon>Pilimelia</taxon>
    </lineage>
</organism>
<evidence type="ECO:0000313" key="1">
    <source>
        <dbReference type="EMBL" id="GGK29670.1"/>
    </source>
</evidence>
<comment type="caution">
    <text evidence="1">The sequence shown here is derived from an EMBL/GenBank/DDBJ whole genome shotgun (WGS) entry which is preliminary data.</text>
</comment>
<accession>A0A8J3FKQ9</accession>
<reference evidence="1" key="2">
    <citation type="submission" date="2020-09" db="EMBL/GenBank/DDBJ databases">
        <authorList>
            <person name="Sun Q."/>
            <person name="Ohkuma M."/>
        </authorList>
    </citation>
    <scope>NUCLEOTIDE SEQUENCE</scope>
    <source>
        <strain evidence="1">JCM 3091</strain>
    </source>
</reference>
<dbReference type="RefSeq" id="WP_189114266.1">
    <property type="nucleotide sequence ID" value="NZ_BMQC01000007.1"/>
</dbReference>
<dbReference type="AlphaFoldDB" id="A0A8J3FKQ9"/>
<name>A0A8J3FKQ9_9ACTN</name>